<sequence>MEEIASTTDIAYSIGKCAKYADTTREIVTTPSRWPNSTAKPNMVHLVVTIMEQSDCLDDLQDSQNLNWSKDDQQLVISAWNSLVPSVNSLLDSLSDWTSGWSHCQPEVRDKLKQLEVAVRRLGYFVKIMLPSSQSELTPDFGKLMSAFDAAVSGHR</sequence>
<accession>A0ABR0SXM1</accession>
<keyword evidence="2" id="KW-1185">Reference proteome</keyword>
<gene>
    <name evidence="1" type="ORF">PT974_02255</name>
</gene>
<reference evidence="1 2" key="1">
    <citation type="submission" date="2024-01" db="EMBL/GenBank/DDBJ databases">
        <title>Complete genome of Cladobotryum mycophilum ATHUM6906.</title>
        <authorList>
            <person name="Christinaki A.C."/>
            <person name="Myridakis A.I."/>
            <person name="Kouvelis V.N."/>
        </authorList>
    </citation>
    <scope>NUCLEOTIDE SEQUENCE [LARGE SCALE GENOMIC DNA]</scope>
    <source>
        <strain evidence="1 2">ATHUM6906</strain>
    </source>
</reference>
<protein>
    <submittedName>
        <fullName evidence="1">Uncharacterized protein</fullName>
    </submittedName>
</protein>
<comment type="caution">
    <text evidence="1">The sequence shown here is derived from an EMBL/GenBank/DDBJ whole genome shotgun (WGS) entry which is preliminary data.</text>
</comment>
<proteinExistence type="predicted"/>
<name>A0ABR0SXM1_9HYPO</name>
<evidence type="ECO:0000313" key="1">
    <source>
        <dbReference type="EMBL" id="KAK5996908.1"/>
    </source>
</evidence>
<dbReference type="EMBL" id="JAVFKD010000002">
    <property type="protein sequence ID" value="KAK5996908.1"/>
    <property type="molecule type" value="Genomic_DNA"/>
</dbReference>
<evidence type="ECO:0000313" key="2">
    <source>
        <dbReference type="Proteomes" id="UP001338125"/>
    </source>
</evidence>
<organism evidence="1 2">
    <name type="scientific">Cladobotryum mycophilum</name>
    <dbReference type="NCBI Taxonomy" id="491253"/>
    <lineage>
        <taxon>Eukaryota</taxon>
        <taxon>Fungi</taxon>
        <taxon>Dikarya</taxon>
        <taxon>Ascomycota</taxon>
        <taxon>Pezizomycotina</taxon>
        <taxon>Sordariomycetes</taxon>
        <taxon>Hypocreomycetidae</taxon>
        <taxon>Hypocreales</taxon>
        <taxon>Hypocreaceae</taxon>
        <taxon>Cladobotryum</taxon>
    </lineage>
</organism>
<dbReference type="Proteomes" id="UP001338125">
    <property type="component" value="Unassembled WGS sequence"/>
</dbReference>